<organism evidence="2">
    <name type="scientific">Shewanella frigidimarina</name>
    <dbReference type="NCBI Taxonomy" id="56812"/>
    <lineage>
        <taxon>Bacteria</taxon>
        <taxon>Pseudomonadati</taxon>
        <taxon>Pseudomonadota</taxon>
        <taxon>Gammaproteobacteria</taxon>
        <taxon>Alteromonadales</taxon>
        <taxon>Shewanellaceae</taxon>
        <taxon>Shewanella</taxon>
    </lineage>
</organism>
<dbReference type="EMBL" id="LRDC01000033">
    <property type="protein sequence ID" value="KVX00836.1"/>
    <property type="molecule type" value="Genomic_DNA"/>
</dbReference>
<evidence type="ECO:0000259" key="1">
    <source>
        <dbReference type="SMART" id="SM00642"/>
    </source>
</evidence>
<dbReference type="Gene3D" id="2.60.40.1180">
    <property type="entry name" value="Golgi alpha-mannosidase II"/>
    <property type="match status" value="1"/>
</dbReference>
<dbReference type="Pfam" id="PF02806">
    <property type="entry name" value="Alpha-amylase_C"/>
    <property type="match status" value="1"/>
</dbReference>
<dbReference type="InterPro" id="IPR006048">
    <property type="entry name" value="A-amylase/branching_C"/>
</dbReference>
<dbReference type="InterPro" id="IPR006047">
    <property type="entry name" value="GH13_cat_dom"/>
</dbReference>
<dbReference type="Gene3D" id="3.20.20.80">
    <property type="entry name" value="Glycosidases"/>
    <property type="match status" value="2"/>
</dbReference>
<name>A0A106BYA2_SHEFR</name>
<dbReference type="GO" id="GO:0009313">
    <property type="term" value="P:oligosaccharide catabolic process"/>
    <property type="evidence" value="ECO:0007669"/>
    <property type="project" value="TreeGrafter"/>
</dbReference>
<evidence type="ECO:0000313" key="2">
    <source>
        <dbReference type="EMBL" id="KVX00836.1"/>
    </source>
</evidence>
<dbReference type="PANTHER" id="PTHR10357">
    <property type="entry name" value="ALPHA-AMYLASE FAMILY MEMBER"/>
    <property type="match status" value="1"/>
</dbReference>
<proteinExistence type="predicted"/>
<feature type="domain" description="Glycosyl hydrolase family 13 catalytic" evidence="1">
    <location>
        <begin position="88"/>
        <end position="562"/>
    </location>
</feature>
<comment type="caution">
    <text evidence="2">The sequence shown here is derived from an EMBL/GenBank/DDBJ whole genome shotgun (WGS) entry which is preliminary data.</text>
</comment>
<dbReference type="PANTHER" id="PTHR10357:SF205">
    <property type="entry name" value="O-GLYCOSYL HYDROLASE FAMILY 13"/>
    <property type="match status" value="1"/>
</dbReference>
<dbReference type="InterPro" id="IPR013780">
    <property type="entry name" value="Glyco_hydro_b"/>
</dbReference>
<dbReference type="CDD" id="cd11349">
    <property type="entry name" value="AmyAc_3"/>
    <property type="match status" value="1"/>
</dbReference>
<evidence type="ECO:0000313" key="3">
    <source>
        <dbReference type="Proteomes" id="UP000055702"/>
    </source>
</evidence>
<sequence>MFFNRTTPIKIIKERLMGTIIKPLASQLHRPSPTSKALVLASMLGLGLSACQPNTVEQTDTAVKNDNENVSVTQINQTATTGKPVVYQVFTRLYGNTNTTNKAWGTIAENGVGKFSDFTDVALQDIKSLGTTHLWYTGVPHHALVNDYTAYGIGNDDPDVVKGRAGSPYAVKDYYNVNPDLAYNPATRLAEFEALIDRTHANGMQVIIDIVPNHVARNYHSISAPKGEPDFGANDDKTNTYSRHNNFYYVVGEDFQVPQASDGYLPLGGETHPLIDAKFAESPAKWTGNGSRLAKPDANDWYETVKINYGVKPDGSHDFPALPNDYANKTAAEHLAFWQAQAADDIPDSWRKFEHIAQYWLAKGVDGFRYDMAEMVPVEFWSYLNSHIKHTNPNAFILAEVYNPDLYRDYIHLGKMDYLYDKVDLYDTLKAIIQGKASTAAIATVQAKVSDIDQHMLHFLENHDEQRINTVDFAGNPFNALPAMVVSTTLSRSPTLLYFGQDVGESGAENAGFGQPTRTSIFDYVGVSAHQRWMNNGKFDGGQSTSDEKTLRGYYQTLLNFSHTATALSGEYRELDSLQRQNKVVGYDDSVFAFSRFSDTQQLIIVSNFSQVQGKQFTLELPSSLIQAWHLLGNTKLTDLLKNAQLNQQLILNKDGSASVDIELSPLQSVILNVANKT</sequence>
<protein>
    <submittedName>
        <fullName evidence="2">Alpha-amylase</fullName>
    </submittedName>
</protein>
<dbReference type="GO" id="GO:0004556">
    <property type="term" value="F:alpha-amylase activity"/>
    <property type="evidence" value="ECO:0007669"/>
    <property type="project" value="TreeGrafter"/>
</dbReference>
<gene>
    <name evidence="2" type="ORF">AWJ07_19600</name>
</gene>
<dbReference type="Proteomes" id="UP000055702">
    <property type="component" value="Unassembled WGS sequence"/>
</dbReference>
<dbReference type="SUPFAM" id="SSF51445">
    <property type="entry name" value="(Trans)glycosidases"/>
    <property type="match status" value="1"/>
</dbReference>
<accession>A0A106BYA2</accession>
<dbReference type="Pfam" id="PF00128">
    <property type="entry name" value="Alpha-amylase"/>
    <property type="match status" value="2"/>
</dbReference>
<dbReference type="GO" id="GO:0043169">
    <property type="term" value="F:cation binding"/>
    <property type="evidence" value="ECO:0007669"/>
    <property type="project" value="InterPro"/>
</dbReference>
<dbReference type="AlphaFoldDB" id="A0A106BYA2"/>
<dbReference type="SMART" id="SM00642">
    <property type="entry name" value="Aamy"/>
    <property type="match status" value="1"/>
</dbReference>
<reference evidence="2 3" key="1">
    <citation type="submission" date="2016-01" db="EMBL/GenBank/DDBJ databases">
        <title>Draft genome of the antarctic isolate Shewanella frigidimarina Ag06-30.</title>
        <authorList>
            <person name="Parmeciano Di Noto G."/>
            <person name="Vazquez S."/>
            <person name="Mac Cormack W."/>
            <person name="Iriarte A."/>
            <person name="Quiroga C."/>
        </authorList>
    </citation>
    <scope>NUCLEOTIDE SEQUENCE [LARGE SCALE GENOMIC DNA]</scope>
    <source>
        <strain evidence="2 3">Ag06-30</strain>
    </source>
</reference>
<dbReference type="SUPFAM" id="SSF51011">
    <property type="entry name" value="Glycosyl hydrolase domain"/>
    <property type="match status" value="1"/>
</dbReference>
<dbReference type="InterPro" id="IPR017853">
    <property type="entry name" value="GH"/>
</dbReference>